<dbReference type="CDD" id="cd00090">
    <property type="entry name" value="HTH_ARSR"/>
    <property type="match status" value="1"/>
</dbReference>
<evidence type="ECO:0000313" key="2">
    <source>
        <dbReference type="EMBL" id="GAA1675773.1"/>
    </source>
</evidence>
<evidence type="ECO:0000259" key="1">
    <source>
        <dbReference type="PROSITE" id="PS50995"/>
    </source>
</evidence>
<dbReference type="Gene3D" id="1.10.10.10">
    <property type="entry name" value="Winged helix-like DNA-binding domain superfamily/Winged helix DNA-binding domain"/>
    <property type="match status" value="1"/>
</dbReference>
<dbReference type="InterPro" id="IPR036388">
    <property type="entry name" value="WH-like_DNA-bd_sf"/>
</dbReference>
<dbReference type="SMART" id="SM00347">
    <property type="entry name" value="HTH_MARR"/>
    <property type="match status" value="1"/>
</dbReference>
<dbReference type="SUPFAM" id="SSF46785">
    <property type="entry name" value="Winged helix' DNA-binding domain"/>
    <property type="match status" value="1"/>
</dbReference>
<keyword evidence="3" id="KW-1185">Reference proteome</keyword>
<dbReference type="PROSITE" id="PS50995">
    <property type="entry name" value="HTH_MARR_2"/>
    <property type="match status" value="1"/>
</dbReference>
<dbReference type="RefSeq" id="WP_344054063.1">
    <property type="nucleotide sequence ID" value="NZ_BAAAPK010000001.1"/>
</dbReference>
<dbReference type="Pfam" id="PF12802">
    <property type="entry name" value="MarR_2"/>
    <property type="match status" value="1"/>
</dbReference>
<comment type="caution">
    <text evidence="2">The sequence shown here is derived from an EMBL/GenBank/DDBJ whole genome shotgun (WGS) entry which is preliminary data.</text>
</comment>
<dbReference type="InterPro" id="IPR039422">
    <property type="entry name" value="MarR/SlyA-like"/>
</dbReference>
<dbReference type="InterPro" id="IPR000835">
    <property type="entry name" value="HTH_MarR-typ"/>
</dbReference>
<proteinExistence type="predicted"/>
<accession>A0ABN2GRV0</accession>
<reference evidence="2 3" key="1">
    <citation type="journal article" date="2019" name="Int. J. Syst. Evol. Microbiol.">
        <title>The Global Catalogue of Microorganisms (GCM) 10K type strain sequencing project: providing services to taxonomists for standard genome sequencing and annotation.</title>
        <authorList>
            <consortium name="The Broad Institute Genomics Platform"/>
            <consortium name="The Broad Institute Genome Sequencing Center for Infectious Disease"/>
            <person name="Wu L."/>
            <person name="Ma J."/>
        </authorList>
    </citation>
    <scope>NUCLEOTIDE SEQUENCE [LARGE SCALE GENOMIC DNA]</scope>
    <source>
        <strain evidence="2 3">JCM 15575</strain>
    </source>
</reference>
<name>A0ABN2GRV0_9MICO</name>
<dbReference type="PRINTS" id="PR00598">
    <property type="entry name" value="HTHMARR"/>
</dbReference>
<dbReference type="EMBL" id="BAAAPK010000001">
    <property type="protein sequence ID" value="GAA1675773.1"/>
    <property type="molecule type" value="Genomic_DNA"/>
</dbReference>
<dbReference type="Proteomes" id="UP001500596">
    <property type="component" value="Unassembled WGS sequence"/>
</dbReference>
<dbReference type="PANTHER" id="PTHR33164">
    <property type="entry name" value="TRANSCRIPTIONAL REGULATOR, MARR FAMILY"/>
    <property type="match status" value="1"/>
</dbReference>
<protein>
    <recommendedName>
        <fullName evidence="1">HTH marR-type domain-containing protein</fullName>
    </recommendedName>
</protein>
<dbReference type="InterPro" id="IPR036390">
    <property type="entry name" value="WH_DNA-bd_sf"/>
</dbReference>
<evidence type="ECO:0000313" key="3">
    <source>
        <dbReference type="Proteomes" id="UP001500596"/>
    </source>
</evidence>
<feature type="domain" description="HTH marR-type" evidence="1">
    <location>
        <begin position="23"/>
        <end position="152"/>
    </location>
</feature>
<sequence length="165" mass="18408">MQTEEEEFLGTDAGMGEPRVRDATRLLREFLDVSDAFERSLGLELEVNQTDLEAMEHLLMSGPLGPSELARRLGISTASATTAIDRLVAVGHVTREPNPRDRRGVLVVPNEASRARAMARLMPMIIGVDAQLDHFSAGEQETITRYLRRVVDLYQEHVGEDPRAR</sequence>
<gene>
    <name evidence="2" type="ORF">GCM10009807_19760</name>
</gene>
<dbReference type="InterPro" id="IPR011991">
    <property type="entry name" value="ArsR-like_HTH"/>
</dbReference>
<organism evidence="2 3">
    <name type="scientific">Microbacterium lacus</name>
    <dbReference type="NCBI Taxonomy" id="415217"/>
    <lineage>
        <taxon>Bacteria</taxon>
        <taxon>Bacillati</taxon>
        <taxon>Actinomycetota</taxon>
        <taxon>Actinomycetes</taxon>
        <taxon>Micrococcales</taxon>
        <taxon>Microbacteriaceae</taxon>
        <taxon>Microbacterium</taxon>
    </lineage>
</organism>
<dbReference type="PANTHER" id="PTHR33164:SF104">
    <property type="entry name" value="TRANSCRIPTIONAL REGULATORY PROTEIN"/>
    <property type="match status" value="1"/>
</dbReference>